<name>A0A7D7S4H2_9NEIS</name>
<dbReference type="KEGG" id="nsg:H3L94_08910"/>
<feature type="region of interest" description="Disordered" evidence="1">
    <location>
        <begin position="74"/>
        <end position="94"/>
    </location>
</feature>
<evidence type="ECO:0000313" key="3">
    <source>
        <dbReference type="Proteomes" id="UP000514752"/>
    </source>
</evidence>
<accession>A0A7D7S4H2</accession>
<reference evidence="2 3" key="1">
    <citation type="submission" date="2020-07" db="EMBL/GenBank/DDBJ databases">
        <title>Genomic diversity of species in the Neisseriaceae family.</title>
        <authorList>
            <person name="Vincent A.T."/>
            <person name="Bernet E."/>
            <person name="Veyrier F.J."/>
        </authorList>
    </citation>
    <scope>NUCLEOTIDE SEQUENCE [LARGE SCALE GENOMIC DNA]</scope>
    <source>
        <strain evidence="2 3">DSM 22244</strain>
    </source>
</reference>
<organism evidence="2 3">
    <name type="scientific">Neisseria shayeganii</name>
    <dbReference type="NCBI Taxonomy" id="607712"/>
    <lineage>
        <taxon>Bacteria</taxon>
        <taxon>Pseudomonadati</taxon>
        <taxon>Pseudomonadota</taxon>
        <taxon>Betaproteobacteria</taxon>
        <taxon>Neisseriales</taxon>
        <taxon>Neisseriaceae</taxon>
        <taxon>Neisseria</taxon>
    </lineage>
</organism>
<proteinExistence type="predicted"/>
<gene>
    <name evidence="2" type="ORF">H3L94_08910</name>
</gene>
<evidence type="ECO:0000256" key="1">
    <source>
        <dbReference type="SAM" id="MobiDB-lite"/>
    </source>
</evidence>
<dbReference type="Proteomes" id="UP000514752">
    <property type="component" value="Chromosome"/>
</dbReference>
<evidence type="ECO:0000313" key="2">
    <source>
        <dbReference type="EMBL" id="QMT39966.1"/>
    </source>
</evidence>
<dbReference type="AlphaFoldDB" id="A0A7D7S4H2"/>
<protein>
    <submittedName>
        <fullName evidence="2">Uncharacterized protein</fullName>
    </submittedName>
</protein>
<dbReference type="EMBL" id="CP059567">
    <property type="protein sequence ID" value="QMT39966.1"/>
    <property type="molecule type" value="Genomic_DNA"/>
</dbReference>
<dbReference type="RefSeq" id="WP_182121724.1">
    <property type="nucleotide sequence ID" value="NZ_CP059567.1"/>
</dbReference>
<sequence length="239" mass="26246">MEDKIKQAIGRISEAMRHGGNMSLEAIATSSGISGELLTDAVVKMEELGIIDSETVAGSTLYWSREWWAQRRAAEQVTPKPEAADQEPAQPTQREQVAAYFRNRPGRQLSPKDLKEAMPHISNMGDVLTDLKKAGVLVNLGRGHWVLAGTEPAEEARKPKPEPKPAAVQQQEETVAVPMLPLQANANEKPYWAEEINVGGFLDGSFVIRKAGGRTEMTLSRAQMLRVVGFVNQFLAMEA</sequence>